<keyword evidence="3" id="KW-1185">Reference proteome</keyword>
<dbReference type="Proteomes" id="UP000680865">
    <property type="component" value="Unassembled WGS sequence"/>
</dbReference>
<proteinExistence type="predicted"/>
<evidence type="ECO:0000256" key="1">
    <source>
        <dbReference type="SAM" id="MobiDB-lite"/>
    </source>
</evidence>
<dbReference type="EMBL" id="BOQP01000052">
    <property type="protein sequence ID" value="GIM82676.1"/>
    <property type="molecule type" value="Genomic_DNA"/>
</dbReference>
<dbReference type="AlphaFoldDB" id="A0A919W110"/>
<protein>
    <submittedName>
        <fullName evidence="2">Uncharacterized protein</fullName>
    </submittedName>
</protein>
<accession>A0A919W110</accession>
<sequence>MAARKPVVEDHPENSAQGQDVKKAAIAADTSTAETQHQVDDDHTRGFRGVEVDPTPNENYSVAGVTTGLPTPETDDDQADVARRALRTVETQVAGIAGR</sequence>
<feature type="region of interest" description="Disordered" evidence="1">
    <location>
        <begin position="1"/>
        <end position="76"/>
    </location>
</feature>
<dbReference type="RefSeq" id="WP_213002640.1">
    <property type="nucleotide sequence ID" value="NZ_BAAATW010000006.1"/>
</dbReference>
<evidence type="ECO:0000313" key="2">
    <source>
        <dbReference type="EMBL" id="GIM82676.1"/>
    </source>
</evidence>
<evidence type="ECO:0000313" key="3">
    <source>
        <dbReference type="Proteomes" id="UP000680865"/>
    </source>
</evidence>
<gene>
    <name evidence="2" type="ORF">Aco04nite_82710</name>
</gene>
<feature type="compositionally biased region" description="Basic and acidic residues" evidence="1">
    <location>
        <begin position="37"/>
        <end position="51"/>
    </location>
</feature>
<feature type="compositionally biased region" description="Basic and acidic residues" evidence="1">
    <location>
        <begin position="1"/>
        <end position="13"/>
    </location>
</feature>
<comment type="caution">
    <text evidence="2">The sequence shown here is derived from an EMBL/GenBank/DDBJ whole genome shotgun (WGS) entry which is preliminary data.</text>
</comment>
<name>A0A919W110_9ACTN</name>
<organism evidence="2 3">
    <name type="scientific">Winogradskya consettensis</name>
    <dbReference type="NCBI Taxonomy" id="113560"/>
    <lineage>
        <taxon>Bacteria</taxon>
        <taxon>Bacillati</taxon>
        <taxon>Actinomycetota</taxon>
        <taxon>Actinomycetes</taxon>
        <taxon>Micromonosporales</taxon>
        <taxon>Micromonosporaceae</taxon>
        <taxon>Winogradskya</taxon>
    </lineage>
</organism>
<reference evidence="2" key="1">
    <citation type="submission" date="2021-03" db="EMBL/GenBank/DDBJ databases">
        <title>Whole genome shotgun sequence of Actinoplanes consettensis NBRC 14913.</title>
        <authorList>
            <person name="Komaki H."/>
            <person name="Tamura T."/>
        </authorList>
    </citation>
    <scope>NUCLEOTIDE SEQUENCE</scope>
    <source>
        <strain evidence="2">NBRC 14913</strain>
    </source>
</reference>